<dbReference type="InterPro" id="IPR016347">
    <property type="entry name" value="ACBD5"/>
</dbReference>
<protein>
    <submittedName>
        <fullName evidence="14">Acyl-CoA binding domain containing 5b</fullName>
    </submittedName>
</protein>
<evidence type="ECO:0000256" key="7">
    <source>
        <dbReference type="ARBA" id="ARBA00023054"/>
    </source>
</evidence>
<sequence length="437" mass="48799">MENDDKSIDERRFEAAVKVMRKLPEDGTFEPSDEMLALFYSYYKQATVGPCNTTKPNAWDSIGKAKWEAWKALGEMTKEQAMKEYIQEIQLILEMIPVTEEMVDLMDELDPFYEVVEDEDDDVNSNPATLAIEAGMSWDEEPENNAGWASSLEDEDEEDGVELEDSSEGGVGKDERVPPALCNGSAEVSSLTNDTHSSLNTEQEEEELACSTENSSQDPQDVYPCTDYISDEVPECEVSSDSVECATPQEGLGVSRGRLAGPEAFGARRLEDPRGSQDAKRQETLLPIPVAAGPVQSERDSVDRGRDEHHLGGSQIVDAVGKTLKGHEVPQCVEKTKHRVNTQITSALSRLQDDMQNVLQRLNTLEALTAAQDEAFPPEQDPHSASVKKRFPWWPQDTSPITVALALIWPFAVNWLVQIYLQRKRRSVFHQYLISSD</sequence>
<reference evidence="15" key="1">
    <citation type="submission" date="2013-03" db="EMBL/GenBank/DDBJ databases">
        <authorList>
            <person name="Jeffery W."/>
            <person name="Warren W."/>
            <person name="Wilson R.K."/>
        </authorList>
    </citation>
    <scope>NUCLEOTIDE SEQUENCE</scope>
    <source>
        <strain evidence="15">female</strain>
    </source>
</reference>
<dbReference type="InterPro" id="IPR014352">
    <property type="entry name" value="FERM/acyl-CoA-bd_prot_sf"/>
</dbReference>
<evidence type="ECO:0000256" key="11">
    <source>
        <dbReference type="SAM" id="MobiDB-lite"/>
    </source>
</evidence>
<keyword evidence="7" id="KW-0175">Coiled coil</keyword>
<dbReference type="GO" id="GO:0006631">
    <property type="term" value="P:fatty acid metabolic process"/>
    <property type="evidence" value="ECO:0007669"/>
    <property type="project" value="TreeGrafter"/>
</dbReference>
<dbReference type="PANTHER" id="PTHR23310">
    <property type="entry name" value="ACYL-COA-BINDING PROTEIN, ACBP"/>
    <property type="match status" value="1"/>
</dbReference>
<keyword evidence="6" id="KW-0072">Autophagy</keyword>
<reference evidence="14" key="4">
    <citation type="submission" date="2025-09" db="UniProtKB">
        <authorList>
            <consortium name="Ensembl"/>
        </authorList>
    </citation>
    <scope>IDENTIFICATION</scope>
</reference>
<evidence type="ECO:0000256" key="4">
    <source>
        <dbReference type="ARBA" id="ARBA00022692"/>
    </source>
</evidence>
<dbReference type="InterPro" id="IPR000582">
    <property type="entry name" value="Acyl-CoA-binding_protein"/>
</dbReference>
<evidence type="ECO:0000256" key="8">
    <source>
        <dbReference type="ARBA" id="ARBA00023121"/>
    </source>
</evidence>
<keyword evidence="8" id="KW-0446">Lipid-binding</keyword>
<feature type="transmembrane region" description="Helical" evidence="12">
    <location>
        <begin position="401"/>
        <end position="421"/>
    </location>
</feature>
<dbReference type="Bgee" id="ENSAMXG00000037508">
    <property type="expression patterns" value="Expressed in camera-type eye and 4 other cell types or tissues"/>
</dbReference>
<evidence type="ECO:0000256" key="5">
    <source>
        <dbReference type="ARBA" id="ARBA00022989"/>
    </source>
</evidence>
<evidence type="ECO:0000256" key="3">
    <source>
        <dbReference type="ARBA" id="ARBA00022448"/>
    </source>
</evidence>
<dbReference type="GO" id="GO:0016020">
    <property type="term" value="C:membrane"/>
    <property type="evidence" value="ECO:0007669"/>
    <property type="project" value="UniProtKB-SubCell"/>
</dbReference>
<dbReference type="Ensembl" id="ENSAMXT00000036671.1">
    <property type="protein sequence ID" value="ENSAMXP00000051003.1"/>
    <property type="gene ID" value="ENSAMXG00000037508.1"/>
</dbReference>
<dbReference type="InterPro" id="IPR035984">
    <property type="entry name" value="Acyl-CoA-binding_sf"/>
</dbReference>
<dbReference type="PANTHER" id="PTHR23310:SF6">
    <property type="entry name" value="ACYL-COA-BINDING DOMAIN-CONTAINING PROTEIN 5"/>
    <property type="match status" value="1"/>
</dbReference>
<evidence type="ECO:0000256" key="6">
    <source>
        <dbReference type="ARBA" id="ARBA00023006"/>
    </source>
</evidence>
<keyword evidence="3" id="KW-0813">Transport</keyword>
<proteinExistence type="inferred from homology"/>
<dbReference type="Proteomes" id="UP000018467">
    <property type="component" value="Unassembled WGS sequence"/>
</dbReference>
<evidence type="ECO:0000256" key="2">
    <source>
        <dbReference type="ARBA" id="ARBA00010310"/>
    </source>
</evidence>
<dbReference type="GO" id="GO:0000062">
    <property type="term" value="F:fatty-acyl-CoA binding"/>
    <property type="evidence" value="ECO:0007669"/>
    <property type="project" value="InterPro"/>
</dbReference>
<accession>A0A3B1K978</accession>
<comment type="subcellular location">
    <subcellularLocation>
        <location evidence="1">Membrane</location>
        <topology evidence="1">Single-pass membrane protein</topology>
    </subcellularLocation>
</comment>
<dbReference type="Gene3D" id="1.20.80.10">
    <property type="match status" value="1"/>
</dbReference>
<dbReference type="Pfam" id="PF00887">
    <property type="entry name" value="ACBP"/>
    <property type="match status" value="1"/>
</dbReference>
<dbReference type="PROSITE" id="PS00880">
    <property type="entry name" value="ACB_1"/>
    <property type="match status" value="1"/>
</dbReference>
<name>A0A3B1K978_ASTMX</name>
<comment type="function">
    <text evidence="10">Acyl-CoA binding protein which acts as the peroxisome receptor for pexophagy but is dispensable for aggrephagy and nonselective autophagy. Binds medium- and long-chain acyl-CoA esters.</text>
</comment>
<evidence type="ECO:0000256" key="12">
    <source>
        <dbReference type="SAM" id="Phobius"/>
    </source>
</evidence>
<keyword evidence="4 12" id="KW-0812">Transmembrane</keyword>
<feature type="region of interest" description="Disordered" evidence="11">
    <location>
        <begin position="134"/>
        <end position="227"/>
    </location>
</feature>
<reference evidence="14" key="3">
    <citation type="submission" date="2025-08" db="UniProtKB">
        <authorList>
            <consortium name="Ensembl"/>
        </authorList>
    </citation>
    <scope>IDENTIFICATION</scope>
</reference>
<dbReference type="SUPFAM" id="SSF47027">
    <property type="entry name" value="Acyl-CoA binding protein"/>
    <property type="match status" value="1"/>
</dbReference>
<evidence type="ECO:0000256" key="1">
    <source>
        <dbReference type="ARBA" id="ARBA00004167"/>
    </source>
</evidence>
<keyword evidence="5 12" id="KW-1133">Transmembrane helix</keyword>
<evidence type="ECO:0000256" key="10">
    <source>
        <dbReference type="ARBA" id="ARBA00025481"/>
    </source>
</evidence>
<evidence type="ECO:0000313" key="15">
    <source>
        <dbReference type="Proteomes" id="UP000018467"/>
    </source>
</evidence>
<organism evidence="14 15">
    <name type="scientific">Astyanax mexicanus</name>
    <name type="common">Blind cave fish</name>
    <name type="synonym">Astyanax fasciatus mexicanus</name>
    <dbReference type="NCBI Taxonomy" id="7994"/>
    <lineage>
        <taxon>Eukaryota</taxon>
        <taxon>Metazoa</taxon>
        <taxon>Chordata</taxon>
        <taxon>Craniata</taxon>
        <taxon>Vertebrata</taxon>
        <taxon>Euteleostomi</taxon>
        <taxon>Actinopterygii</taxon>
        <taxon>Neopterygii</taxon>
        <taxon>Teleostei</taxon>
        <taxon>Ostariophysi</taxon>
        <taxon>Characiformes</taxon>
        <taxon>Characoidei</taxon>
        <taxon>Acestrorhamphidae</taxon>
        <taxon>Acestrorhamphinae</taxon>
        <taxon>Astyanax</taxon>
    </lineage>
</organism>
<dbReference type="PIRSF" id="PIRSF002412">
    <property type="entry name" value="MA_DBI"/>
    <property type="match status" value="1"/>
</dbReference>
<dbReference type="PRINTS" id="PR00689">
    <property type="entry name" value="ACOABINDINGP"/>
</dbReference>
<comment type="similarity">
    <text evidence="2">Belongs to the ATG37 family.</text>
</comment>
<dbReference type="STRING" id="7994.ENSAMXP00000051003"/>
<dbReference type="InterPro" id="IPR022408">
    <property type="entry name" value="Acyl-CoA-binding_prot_CS"/>
</dbReference>
<dbReference type="GeneTree" id="ENSGT00940000156350"/>
<feature type="compositionally biased region" description="Acidic residues" evidence="11">
    <location>
        <begin position="152"/>
        <end position="167"/>
    </location>
</feature>
<keyword evidence="15" id="KW-1185">Reference proteome</keyword>
<feature type="compositionally biased region" description="Polar residues" evidence="11">
    <location>
        <begin position="186"/>
        <end position="201"/>
    </location>
</feature>
<dbReference type="GO" id="GO:0005777">
    <property type="term" value="C:peroxisome"/>
    <property type="evidence" value="ECO:0007669"/>
    <property type="project" value="TreeGrafter"/>
</dbReference>
<dbReference type="FunFam" id="1.20.80.10:FF:000010">
    <property type="entry name" value="Acyl-CoA-binding domain-containing protein 5"/>
    <property type="match status" value="1"/>
</dbReference>
<evidence type="ECO:0000256" key="9">
    <source>
        <dbReference type="ARBA" id="ARBA00023136"/>
    </source>
</evidence>
<evidence type="ECO:0000259" key="13">
    <source>
        <dbReference type="PROSITE" id="PS51228"/>
    </source>
</evidence>
<dbReference type="GO" id="GO:0000425">
    <property type="term" value="P:pexophagy"/>
    <property type="evidence" value="ECO:0007669"/>
    <property type="project" value="InterPro"/>
</dbReference>
<dbReference type="PROSITE" id="PS51228">
    <property type="entry name" value="ACB_2"/>
    <property type="match status" value="1"/>
</dbReference>
<feature type="domain" description="ACB" evidence="13">
    <location>
        <begin position="9"/>
        <end position="98"/>
    </location>
</feature>
<dbReference type="AlphaFoldDB" id="A0A3B1K978"/>
<reference evidence="15" key="2">
    <citation type="journal article" date="2014" name="Nat. Commun.">
        <title>The cavefish genome reveals candidate genes for eye loss.</title>
        <authorList>
            <person name="McGaugh S.E."/>
            <person name="Gross J.B."/>
            <person name="Aken B."/>
            <person name="Blin M."/>
            <person name="Borowsky R."/>
            <person name="Chalopin D."/>
            <person name="Hinaux H."/>
            <person name="Jeffery W.R."/>
            <person name="Keene A."/>
            <person name="Ma L."/>
            <person name="Minx P."/>
            <person name="Murphy D."/>
            <person name="O'Quin K.E."/>
            <person name="Retaux S."/>
            <person name="Rohner N."/>
            <person name="Searle S.M."/>
            <person name="Stahl B.A."/>
            <person name="Tabin C."/>
            <person name="Volff J.N."/>
            <person name="Yoshizawa M."/>
            <person name="Warren W.C."/>
        </authorList>
    </citation>
    <scope>NUCLEOTIDE SEQUENCE [LARGE SCALE GENOMIC DNA]</scope>
    <source>
        <strain evidence="15">female</strain>
    </source>
</reference>
<feature type="compositionally biased region" description="Basic and acidic residues" evidence="11">
    <location>
        <begin position="297"/>
        <end position="311"/>
    </location>
</feature>
<evidence type="ECO:0000313" key="14">
    <source>
        <dbReference type="Ensembl" id="ENSAMXP00000051003.1"/>
    </source>
</evidence>
<keyword evidence="9 12" id="KW-0472">Membrane</keyword>
<dbReference type="InParanoid" id="A0A3B1K978"/>
<feature type="region of interest" description="Disordered" evidence="11">
    <location>
        <begin position="292"/>
        <end position="312"/>
    </location>
</feature>